<keyword evidence="2" id="KW-0808">Transferase</keyword>
<evidence type="ECO:0000256" key="1">
    <source>
        <dbReference type="ARBA" id="ARBA00022691"/>
    </source>
</evidence>
<dbReference type="GO" id="GO:0016274">
    <property type="term" value="F:protein-arginine N-methyltransferase activity"/>
    <property type="evidence" value="ECO:0007669"/>
    <property type="project" value="InterPro"/>
</dbReference>
<keyword evidence="5" id="KW-1185">Reference proteome</keyword>
<reference evidence="4" key="1">
    <citation type="submission" date="2021-02" db="EMBL/GenBank/DDBJ databases">
        <authorList>
            <person name="Dougan E. K."/>
            <person name="Rhodes N."/>
            <person name="Thang M."/>
            <person name="Chan C."/>
        </authorList>
    </citation>
    <scope>NUCLEOTIDE SEQUENCE</scope>
</reference>
<feature type="region of interest" description="Disordered" evidence="3">
    <location>
        <begin position="1"/>
        <end position="27"/>
    </location>
</feature>
<evidence type="ECO:0000313" key="5">
    <source>
        <dbReference type="Proteomes" id="UP000601435"/>
    </source>
</evidence>
<dbReference type="PROSITE" id="PS51678">
    <property type="entry name" value="SAM_MT_PRMT"/>
    <property type="match status" value="1"/>
</dbReference>
<dbReference type="Proteomes" id="UP000601435">
    <property type="component" value="Unassembled WGS sequence"/>
</dbReference>
<dbReference type="InterPro" id="IPR025799">
    <property type="entry name" value="Arg_MeTrfase"/>
</dbReference>
<organism evidence="4 5">
    <name type="scientific">Symbiodinium necroappetens</name>
    <dbReference type="NCBI Taxonomy" id="1628268"/>
    <lineage>
        <taxon>Eukaryota</taxon>
        <taxon>Sar</taxon>
        <taxon>Alveolata</taxon>
        <taxon>Dinophyceae</taxon>
        <taxon>Suessiales</taxon>
        <taxon>Symbiodiniaceae</taxon>
        <taxon>Symbiodinium</taxon>
    </lineage>
</organism>
<dbReference type="EMBL" id="CAJNJA010034486">
    <property type="protein sequence ID" value="CAE7693659.1"/>
    <property type="molecule type" value="Genomic_DNA"/>
</dbReference>
<keyword evidence="1 2" id="KW-0949">S-adenosyl-L-methionine</keyword>
<evidence type="ECO:0000256" key="3">
    <source>
        <dbReference type="SAM" id="MobiDB-lite"/>
    </source>
</evidence>
<evidence type="ECO:0000256" key="2">
    <source>
        <dbReference type="PROSITE-ProRule" id="PRU01015"/>
    </source>
</evidence>
<sequence length="914" mass="100343">MDMEGLPPTKKPKVSDTSSEFGDSDDEDLEVQATLPRAGLCPQRLHGLRMKLVQRVNEDYFAMLRDVNRNDFYWDAMKKLPVRNRRVLDLGAGTGILSLMAAKLGASSVLAVDESPEMTLIVQKSAEHNGFKDTISVHAGHSTTLSLAEKDRCDVIVSETFGVLLLQEGCLKSFIHAREHLAKPSADIIPAGGVQYARLMGSPALRLASSISSAEGPDMVHVDALRDAGRVQFSLPGGFSVNSLPDVCWMSESIGILEVDFATSKLDDIPKCREFPVRILQDGVVDGIVTSWETWSDKERTLCMSTEADKIKGQPWGFARDAHWGQGFSQVEGPGKGGEKFEVFKGEELRLQARFTQDGESLQLRLFRPEQIIQADDTGDTGMQLEKGGTEELKDGAIVPCTECKPATWLRHAARPVLCDAVGPANPDLQTAYEADLPSNFVCSERLRGKKSLVIRTINDDYFAFLNNPARLRFFRNALPGLVKNKTVLDLGTGAGQLAVLCAQMGARHVLAMDACSDMCDLARETARRNKVTGIVQVAHFLSSSLALIGEDSRMDVLVSEPYDLFITEPSGSGSLEYFIDARRRLVKPNAILIPSGGAQYARLVMSADLGMRSVSMTNSSKVGLDNLCGFLDTVTLTSSRTRGFRWSCLPDLAFMSDRCCIFKLDFYQLKRSSIPRKTVLQMEVVRDGYVDAIATSWEVWAGSAAQHRFSAHAEETENEAWGFNSDVVFGQGLQLVVEEGDRPEPFHVKQGEVLELTAYISELRDTLHFTLRRGAGMSAASGNNAYFNECHALLGSVMRDDVRSGQSEQRHVAAGRSSVGSDRSDFGVVVAVCIRKIRIDHCKGDTQRRQMHGFFRADNSSASVGMGLVLLDVAGSHLAQRRLGLRLHMAVHRAHQLPFVCRPAPSFSENTAA</sequence>
<accession>A0A812WRZ4</accession>
<dbReference type="PANTHER" id="PTHR11006:SF4">
    <property type="entry name" value="PROTEIN ARGININE N-METHYLTRANSFERASE 7"/>
    <property type="match status" value="1"/>
</dbReference>
<dbReference type="SUPFAM" id="SSF53335">
    <property type="entry name" value="S-adenosyl-L-methionine-dependent methyltransferases"/>
    <property type="match status" value="2"/>
</dbReference>
<proteinExistence type="predicted"/>
<dbReference type="CDD" id="cd02440">
    <property type="entry name" value="AdoMet_MTases"/>
    <property type="match status" value="2"/>
</dbReference>
<dbReference type="InterPro" id="IPR029063">
    <property type="entry name" value="SAM-dependent_MTases_sf"/>
</dbReference>
<protein>
    <submittedName>
        <fullName evidence="4">PRMT7 protein</fullName>
    </submittedName>
</protein>
<name>A0A812WRZ4_9DINO</name>
<comment type="caution">
    <text evidence="4">The sequence shown here is derived from an EMBL/GenBank/DDBJ whole genome shotgun (WGS) entry which is preliminary data.</text>
</comment>
<gene>
    <name evidence="4" type="primary">PRMT7</name>
    <name evidence="4" type="ORF">SNEC2469_LOCUS19986</name>
</gene>
<dbReference type="GO" id="GO:0032259">
    <property type="term" value="P:methylation"/>
    <property type="evidence" value="ECO:0007669"/>
    <property type="project" value="UniProtKB-KW"/>
</dbReference>
<keyword evidence="2" id="KW-0489">Methyltransferase</keyword>
<dbReference type="GO" id="GO:0042054">
    <property type="term" value="F:histone methyltransferase activity"/>
    <property type="evidence" value="ECO:0007669"/>
    <property type="project" value="TreeGrafter"/>
</dbReference>
<dbReference type="Gene3D" id="3.40.50.150">
    <property type="entry name" value="Vaccinia Virus protein VP39"/>
    <property type="match status" value="2"/>
</dbReference>
<evidence type="ECO:0000313" key="4">
    <source>
        <dbReference type="EMBL" id="CAE7693659.1"/>
    </source>
</evidence>
<dbReference type="PANTHER" id="PTHR11006">
    <property type="entry name" value="PROTEIN ARGININE N-METHYLTRANSFERASE"/>
    <property type="match status" value="1"/>
</dbReference>
<dbReference type="Pfam" id="PF06325">
    <property type="entry name" value="PrmA"/>
    <property type="match status" value="2"/>
</dbReference>
<dbReference type="AlphaFoldDB" id="A0A812WRZ4"/>
<dbReference type="OrthoDB" id="417298at2759"/>
<dbReference type="Gene3D" id="2.70.160.11">
    <property type="entry name" value="Hnrnp arginine n-methyltransferase1"/>
    <property type="match status" value="2"/>
</dbReference>